<dbReference type="PROSITE" id="PS50005">
    <property type="entry name" value="TPR"/>
    <property type="match status" value="1"/>
</dbReference>
<dbReference type="AlphaFoldDB" id="A0A7H9B0F7"/>
<protein>
    <submittedName>
        <fullName evidence="3">Uncharacterized protein</fullName>
    </submittedName>
</protein>
<proteinExistence type="inferred from homology"/>
<keyword evidence="4" id="KW-1185">Reference proteome</keyword>
<keyword evidence="2" id="KW-0802">TPR repeat</keyword>
<dbReference type="Proteomes" id="UP000509704">
    <property type="component" value="Chromosome 3"/>
</dbReference>
<feature type="repeat" description="TPR" evidence="2">
    <location>
        <begin position="71"/>
        <end position="104"/>
    </location>
</feature>
<evidence type="ECO:0000313" key="4">
    <source>
        <dbReference type="Proteomes" id="UP000509704"/>
    </source>
</evidence>
<dbReference type="KEGG" id="zmk:HG535_0C03090"/>
<organism evidence="3 4">
    <name type="scientific">Zygotorulaspora mrakii</name>
    <name type="common">Zygosaccharomyces mrakii</name>
    <dbReference type="NCBI Taxonomy" id="42260"/>
    <lineage>
        <taxon>Eukaryota</taxon>
        <taxon>Fungi</taxon>
        <taxon>Dikarya</taxon>
        <taxon>Ascomycota</taxon>
        <taxon>Saccharomycotina</taxon>
        <taxon>Saccharomycetes</taxon>
        <taxon>Saccharomycetales</taxon>
        <taxon>Saccharomycetaceae</taxon>
        <taxon>Zygotorulaspora</taxon>
    </lineage>
</organism>
<dbReference type="GO" id="GO:0031416">
    <property type="term" value="C:NatB complex"/>
    <property type="evidence" value="ECO:0007669"/>
    <property type="project" value="TreeGrafter"/>
</dbReference>
<sequence length="793" mass="92340">MDREILDLIEKENFKRCHEKIGTLRKQYPNNSYLKVLETYVKYRQSPKKFDYESSLGQIYGPKGSTITSDLSALNMLHTFFFELGKYDEALQIYERANFKYPSFNSALQWFEKSLEDSNFRHLIRASQKMGKLCVDGDVSNPTSRDYSFWYALSILALFKFQRDQVTDQEARLLPQLAYRTLCTAKPFQSTQEVTVFCLVCTELFPGDLSKSNEVVSEIKPHLDKSLDLYLKNFLIKHIPEDDYKTMFDVCRRILAKIDDYELIMQLSRSGYHLGKSKTEIIEIIHSLVGDSRNSRLSYLENDKIFDGRISESSLLHYLSKYHEKPCCIVDIKRYMQSVDSDALKSVFDSLDNQSLIHDSNAFDLHLTESDSGHLYNKHKESLKSKPTTDYSTCSKFILDKVQSILFKNQNEPILKDVLLAVSLLENYQRLDPHNFDTGVCLISLYMHLGCVPLAFSLFLEFKSKNMQIDSFDYIMFSRYSTLFPSKDSDFLRGLKDSQDRFYRASMERYSQFMRLALKKKAYSKILGLIEFRDRLQRSSMKWMMSYERLQLARLCNDKKSDLLHTLHDDFRYLEAGGSLKFSDNRDWTLFGSNVTKDNLPSTLDYLNINEQTIALNCIKELMIEAIPTKQVNDEFIDRLLTETLSGKELQTALEQSFDEIDMWSFNVFYDLYKTDGSKLTSHLRDIKTETELSTCWKLSHVYLTQIQTLKTLDNFKRIKDNEAKKLIKTKLSDLRYNCDDSYAVYISQLSSACESLSRGDSHALLKSLDFTPIKLEPIKSSIQSVQKTIRNL</sequence>
<dbReference type="Pfam" id="PF09797">
    <property type="entry name" value="NatB_MDM20"/>
    <property type="match status" value="1"/>
</dbReference>
<gene>
    <name evidence="3" type="ORF">HG535_0C03090</name>
</gene>
<dbReference type="PANTHER" id="PTHR22767:SF3">
    <property type="entry name" value="N-ALPHA-ACETYLTRANSFERASE 25, NATB AUXILIARY SUBUNIT"/>
    <property type="match status" value="1"/>
</dbReference>
<dbReference type="EMBL" id="CP058606">
    <property type="protein sequence ID" value="QLG71957.1"/>
    <property type="molecule type" value="Genomic_DNA"/>
</dbReference>
<dbReference type="InterPro" id="IPR019183">
    <property type="entry name" value="NAA25_NatB_aux_su"/>
</dbReference>
<dbReference type="OrthoDB" id="1874341at2759"/>
<dbReference type="PANTHER" id="PTHR22767">
    <property type="entry name" value="N-TERMINAL ACETYLTRANSFERASE-RELATED"/>
    <property type="match status" value="1"/>
</dbReference>
<dbReference type="RefSeq" id="XP_037143685.1">
    <property type="nucleotide sequence ID" value="XM_037287790.1"/>
</dbReference>
<evidence type="ECO:0000256" key="2">
    <source>
        <dbReference type="PROSITE-ProRule" id="PRU00339"/>
    </source>
</evidence>
<dbReference type="InterPro" id="IPR019734">
    <property type="entry name" value="TPR_rpt"/>
</dbReference>
<evidence type="ECO:0000313" key="3">
    <source>
        <dbReference type="EMBL" id="QLG71957.1"/>
    </source>
</evidence>
<accession>A0A7H9B0F7</accession>
<name>A0A7H9B0F7_ZYGMR</name>
<evidence type="ECO:0000256" key="1">
    <source>
        <dbReference type="ARBA" id="ARBA00006298"/>
    </source>
</evidence>
<reference evidence="3 4" key="1">
    <citation type="submission" date="2020-07" db="EMBL/GenBank/DDBJ databases">
        <title>The yeast mating-type switching endonuclease HO is a domesticated member of an unorthodox homing genetic element family.</title>
        <authorList>
            <person name="Coughlan A.Y."/>
            <person name="Lombardi L."/>
            <person name="Braun-Galleani S."/>
            <person name="Martos A.R."/>
            <person name="Galeote V."/>
            <person name="Bigey F."/>
            <person name="Dequin S."/>
            <person name="Byrne K.P."/>
            <person name="Wolfe K.H."/>
        </authorList>
    </citation>
    <scope>NUCLEOTIDE SEQUENCE [LARGE SCALE GENOMIC DNA]</scope>
    <source>
        <strain evidence="3 4">NRRL Y-6702</strain>
    </source>
</reference>
<dbReference type="GeneID" id="59235654"/>
<comment type="similarity">
    <text evidence="1">Belongs to the MDM20/NAA25 family.</text>
</comment>